<evidence type="ECO:0000313" key="3">
    <source>
        <dbReference type="Proteomes" id="UP000087766"/>
    </source>
</evidence>
<dbReference type="GeneID" id="106770014"/>
<evidence type="ECO:0000259" key="2">
    <source>
        <dbReference type="Pfam" id="PF22936"/>
    </source>
</evidence>
<dbReference type="AlphaFoldDB" id="A0A1S3UZ36"/>
<dbReference type="OrthoDB" id="5544992at2759"/>
<reference evidence="4" key="2">
    <citation type="submission" date="2025-08" db="UniProtKB">
        <authorList>
            <consortium name="RefSeq"/>
        </authorList>
    </citation>
    <scope>IDENTIFICATION</scope>
    <source>
        <tissue evidence="4">Leaf</tissue>
    </source>
</reference>
<keyword evidence="3" id="KW-1185">Reference proteome</keyword>
<dbReference type="KEGG" id="vra:106770014"/>
<dbReference type="Proteomes" id="UP000087766">
    <property type="component" value="Chromosome 8"/>
</dbReference>
<accession>A0A1S3UZ36</accession>
<dbReference type="InterPro" id="IPR054722">
    <property type="entry name" value="PolX-like_BBD"/>
</dbReference>
<feature type="domain" description="Retrovirus-related Pol polyprotein from transposon TNT 1-94-like beta-barrel" evidence="2">
    <location>
        <begin position="329"/>
        <end position="390"/>
    </location>
</feature>
<dbReference type="Pfam" id="PF03732">
    <property type="entry name" value="Retrotrans_gag"/>
    <property type="match status" value="1"/>
</dbReference>
<reference evidence="3" key="1">
    <citation type="journal article" date="2014" name="Nat. Commun.">
        <title>Genome sequence of mungbean and insights into evolution within Vigna species.</title>
        <authorList>
            <person name="Kang Y.J."/>
            <person name="Kim S.K."/>
            <person name="Kim M.Y."/>
            <person name="Lestari P."/>
            <person name="Kim K.H."/>
            <person name="Ha B.K."/>
            <person name="Jun T.H."/>
            <person name="Hwang W.J."/>
            <person name="Lee T."/>
            <person name="Lee J."/>
            <person name="Shim S."/>
            <person name="Yoon M.Y."/>
            <person name="Jang Y.E."/>
            <person name="Han K.S."/>
            <person name="Taeprayoon P."/>
            <person name="Yoon N."/>
            <person name="Somta P."/>
            <person name="Tanya P."/>
            <person name="Kim K.S."/>
            <person name="Gwag J.G."/>
            <person name="Moon J.K."/>
            <person name="Lee Y.H."/>
            <person name="Park B.S."/>
            <person name="Bombarely A."/>
            <person name="Doyle J.J."/>
            <person name="Jackson S.A."/>
            <person name="Schafleitner R."/>
            <person name="Srinives P."/>
            <person name="Varshney R.K."/>
            <person name="Lee S.H."/>
        </authorList>
    </citation>
    <scope>NUCLEOTIDE SEQUENCE [LARGE SCALE GENOMIC DNA]</scope>
    <source>
        <strain evidence="3">cv. VC1973A</strain>
    </source>
</reference>
<dbReference type="RefSeq" id="XP_014511320.1">
    <property type="nucleotide sequence ID" value="XM_014655834.1"/>
</dbReference>
<evidence type="ECO:0000313" key="4">
    <source>
        <dbReference type="RefSeq" id="XP_014511320.1"/>
    </source>
</evidence>
<organism evidence="3 4">
    <name type="scientific">Vigna radiata var. radiata</name>
    <name type="common">Mung bean</name>
    <name type="synonym">Phaseolus aureus</name>
    <dbReference type="NCBI Taxonomy" id="3916"/>
    <lineage>
        <taxon>Eukaryota</taxon>
        <taxon>Viridiplantae</taxon>
        <taxon>Streptophyta</taxon>
        <taxon>Embryophyta</taxon>
        <taxon>Tracheophyta</taxon>
        <taxon>Spermatophyta</taxon>
        <taxon>Magnoliopsida</taxon>
        <taxon>eudicotyledons</taxon>
        <taxon>Gunneridae</taxon>
        <taxon>Pentapetalae</taxon>
        <taxon>rosids</taxon>
        <taxon>fabids</taxon>
        <taxon>Fabales</taxon>
        <taxon>Fabaceae</taxon>
        <taxon>Papilionoideae</taxon>
        <taxon>50 kb inversion clade</taxon>
        <taxon>NPAAA clade</taxon>
        <taxon>indigoferoid/millettioid clade</taxon>
        <taxon>Phaseoleae</taxon>
        <taxon>Vigna</taxon>
    </lineage>
</organism>
<proteinExistence type="predicted"/>
<name>A0A1S3UZ36_VIGRR</name>
<evidence type="ECO:0000259" key="1">
    <source>
        <dbReference type="Pfam" id="PF03732"/>
    </source>
</evidence>
<dbReference type="InterPro" id="IPR005162">
    <property type="entry name" value="Retrotrans_gag_dom"/>
</dbReference>
<dbReference type="PANTHER" id="PTHR34222:SF99">
    <property type="entry name" value="PROTEIN, PUTATIVE-RELATED"/>
    <property type="match status" value="1"/>
</dbReference>
<feature type="domain" description="Retrotransposon gag" evidence="1">
    <location>
        <begin position="10"/>
        <end position="119"/>
    </location>
</feature>
<dbReference type="PANTHER" id="PTHR34222">
    <property type="entry name" value="GAG_PRE-INTEGRS DOMAIN-CONTAINING PROTEIN"/>
    <property type="match status" value="1"/>
</dbReference>
<gene>
    <name evidence="4" type="primary">LOC106770014</name>
</gene>
<sequence>MPPGFEETTWIVHFVSISIKQSIIWMNKASKIWNDLKNIFSQGSLSRISSLQLEIATLHQSDLSISEYFTKLRILWDEIENFRLEPPCTCKPDCGCGVLTVFKQKRQEDQVMQFLRGLSDRFNNVTSHMLLLDPIPDITKVFSLVTQQERQLSSGNLIAATKTQDSGTATSYTIFTSSTVYNYCGKNDHIEAVWYRKNGFPNQDKGFKNAPTGRKHCTHCNKSGHTVDVCYKKHGYPLGHKFYHKSTQINHTSTQEENGNVKDTNFNGVDHIRLTPEQFQVLVELFKGHNLKGTSTSAQVHHVGSASANQPPLGNICLTLTFNYPKNNWILDSGATNHIRISLRNFLSYKKIKPIQIVLPNGTIVYSEYSGTLILHNKIHLLNVLYVPQILL</sequence>
<dbReference type="Pfam" id="PF22936">
    <property type="entry name" value="Pol_BBD"/>
    <property type="match status" value="1"/>
</dbReference>
<protein>
    <submittedName>
        <fullName evidence="4">Uncharacterized protein LOC106770014</fullName>
    </submittedName>
</protein>